<feature type="transmembrane region" description="Helical" evidence="6">
    <location>
        <begin position="92"/>
        <end position="117"/>
    </location>
</feature>
<evidence type="ECO:0000256" key="1">
    <source>
        <dbReference type="ARBA" id="ARBA00006921"/>
    </source>
</evidence>
<reference evidence="7 8" key="1">
    <citation type="submission" date="2023-01" db="EMBL/GenBank/DDBJ databases">
        <authorList>
            <person name="Kreplak J."/>
        </authorList>
    </citation>
    <scope>NUCLEOTIDE SEQUENCE [LARGE SCALE GENOMIC DNA]</scope>
</reference>
<comment type="subcellular location">
    <subcellularLocation>
        <location evidence="6">Membrane</location>
        <topology evidence="6">Multi-pass membrane protein</topology>
    </subcellularLocation>
</comment>
<evidence type="ECO:0000313" key="7">
    <source>
        <dbReference type="EMBL" id="CAI8612737.1"/>
    </source>
</evidence>
<dbReference type="InterPro" id="IPR007274">
    <property type="entry name" value="Cop_transporter"/>
</dbReference>
<dbReference type="GO" id="GO:0005886">
    <property type="term" value="C:plasma membrane"/>
    <property type="evidence" value="ECO:0007669"/>
    <property type="project" value="TreeGrafter"/>
</dbReference>
<protein>
    <recommendedName>
        <fullName evidence="6">Copper transport protein</fullName>
    </recommendedName>
</protein>
<dbReference type="AlphaFoldDB" id="A0AAV1AW68"/>
<dbReference type="PANTHER" id="PTHR12483:SF85">
    <property type="entry name" value="COPPER TRANSPORT PROTEIN"/>
    <property type="match status" value="1"/>
</dbReference>
<keyword evidence="6" id="KW-0406">Ion transport</keyword>
<keyword evidence="6" id="KW-0186">Copper</keyword>
<keyword evidence="4 6" id="KW-1133">Transmembrane helix</keyword>
<keyword evidence="5 6" id="KW-0472">Membrane</keyword>
<gene>
    <name evidence="7" type="ORF">VFH_V048960</name>
</gene>
<evidence type="ECO:0000256" key="4">
    <source>
        <dbReference type="ARBA" id="ARBA00022989"/>
    </source>
</evidence>
<evidence type="ECO:0000256" key="6">
    <source>
        <dbReference type="RuleBase" id="RU367022"/>
    </source>
</evidence>
<keyword evidence="3 6" id="KW-0187">Copper transport</keyword>
<sequence>MDMPMPPGQNMPPSNGTTNMMMMNMQMSFYWGRKATVLFSGWPNNNLGMYILALLFVFFLAMAAEVLSNQPPIKRGTNPLMGGLIQSCVHFFRIVFIYLLMLAVMSFNVGIFIAAVVGHTLGFFIARSRAIAVANGEDQRLSSVTLKI</sequence>
<keyword evidence="6" id="KW-0813">Transport</keyword>
<dbReference type="PANTHER" id="PTHR12483">
    <property type="entry name" value="SOLUTE CARRIER FAMILY 31 COPPER TRANSPORTERS"/>
    <property type="match status" value="1"/>
</dbReference>
<dbReference type="EMBL" id="OX451740">
    <property type="protein sequence ID" value="CAI8612737.1"/>
    <property type="molecule type" value="Genomic_DNA"/>
</dbReference>
<evidence type="ECO:0000256" key="3">
    <source>
        <dbReference type="ARBA" id="ARBA00022796"/>
    </source>
</evidence>
<dbReference type="Proteomes" id="UP001157006">
    <property type="component" value="Chromosome 5"/>
</dbReference>
<accession>A0AAV1AW68</accession>
<evidence type="ECO:0000256" key="5">
    <source>
        <dbReference type="ARBA" id="ARBA00023136"/>
    </source>
</evidence>
<organism evidence="7 8">
    <name type="scientific">Vicia faba</name>
    <name type="common">Broad bean</name>
    <name type="synonym">Faba vulgaris</name>
    <dbReference type="NCBI Taxonomy" id="3906"/>
    <lineage>
        <taxon>Eukaryota</taxon>
        <taxon>Viridiplantae</taxon>
        <taxon>Streptophyta</taxon>
        <taxon>Embryophyta</taxon>
        <taxon>Tracheophyta</taxon>
        <taxon>Spermatophyta</taxon>
        <taxon>Magnoliopsida</taxon>
        <taxon>eudicotyledons</taxon>
        <taxon>Gunneridae</taxon>
        <taxon>Pentapetalae</taxon>
        <taxon>rosids</taxon>
        <taxon>fabids</taxon>
        <taxon>Fabales</taxon>
        <taxon>Fabaceae</taxon>
        <taxon>Papilionoideae</taxon>
        <taxon>50 kb inversion clade</taxon>
        <taxon>NPAAA clade</taxon>
        <taxon>Hologalegina</taxon>
        <taxon>IRL clade</taxon>
        <taxon>Fabeae</taxon>
        <taxon>Vicia</taxon>
    </lineage>
</organism>
<comment type="similarity">
    <text evidence="1 6">Belongs to the copper transporter (Ctr) (TC 1.A.56) family. SLC31A subfamily.</text>
</comment>
<evidence type="ECO:0000313" key="8">
    <source>
        <dbReference type="Proteomes" id="UP001157006"/>
    </source>
</evidence>
<evidence type="ECO:0000256" key="2">
    <source>
        <dbReference type="ARBA" id="ARBA00022692"/>
    </source>
</evidence>
<dbReference type="GO" id="GO:0005375">
    <property type="term" value="F:copper ion transmembrane transporter activity"/>
    <property type="evidence" value="ECO:0007669"/>
    <property type="project" value="UniProtKB-UniRule"/>
</dbReference>
<keyword evidence="8" id="KW-1185">Reference proteome</keyword>
<dbReference type="Pfam" id="PF04145">
    <property type="entry name" value="Ctr"/>
    <property type="match status" value="2"/>
</dbReference>
<name>A0AAV1AW68_VICFA</name>
<keyword evidence="2 6" id="KW-0812">Transmembrane</keyword>
<proteinExistence type="inferred from homology"/>